<dbReference type="Proteomes" id="UP001163321">
    <property type="component" value="Chromosome 5"/>
</dbReference>
<evidence type="ECO:0000313" key="1">
    <source>
        <dbReference type="EMBL" id="KAI9911566.1"/>
    </source>
</evidence>
<gene>
    <name evidence="1" type="ORF">PsorP6_009421</name>
</gene>
<sequence>MAPLASQQIAELNGKAIRATSNTEEQAISTELGHVIETTNQLARYSKGLLEMLKLESTEKKKDKTTPLAELRIRDNLCATLTKKFMDVMNDYQRAQERYKREMQTKVKRQVQIVQPHASEAVIDALMRSGDPGSIYKRAILQTNVADSITDVFLHCQEKYQDVVKLEQSVAELYQMFLDLAVLVEQQGEVLDQIEYHVRSAAQYVEQGTQDVQIAVKYQKAHRHKRCRLLLGVGIASLLTMLILAVVLKKA</sequence>
<comment type="caution">
    <text evidence="1">The sequence shown here is derived from an EMBL/GenBank/DDBJ whole genome shotgun (WGS) entry which is preliminary data.</text>
</comment>
<proteinExistence type="predicted"/>
<organism evidence="1 2">
    <name type="scientific">Peronosclerospora sorghi</name>
    <dbReference type="NCBI Taxonomy" id="230839"/>
    <lineage>
        <taxon>Eukaryota</taxon>
        <taxon>Sar</taxon>
        <taxon>Stramenopiles</taxon>
        <taxon>Oomycota</taxon>
        <taxon>Peronosporomycetes</taxon>
        <taxon>Peronosporales</taxon>
        <taxon>Peronosporaceae</taxon>
        <taxon>Peronosclerospora</taxon>
    </lineage>
</organism>
<accession>A0ACC0W0Q1</accession>
<reference evidence="1 2" key="1">
    <citation type="journal article" date="2022" name="bioRxiv">
        <title>The genome of the oomycete Peronosclerospora sorghi, a cosmopolitan pathogen of maize and sorghum, is inflated with dispersed pseudogenes.</title>
        <authorList>
            <person name="Fletcher K."/>
            <person name="Martin F."/>
            <person name="Isakeit T."/>
            <person name="Cavanaugh K."/>
            <person name="Magill C."/>
            <person name="Michelmore R."/>
        </authorList>
    </citation>
    <scope>NUCLEOTIDE SEQUENCE [LARGE SCALE GENOMIC DNA]</scope>
    <source>
        <strain evidence="1">P6</strain>
    </source>
</reference>
<protein>
    <submittedName>
        <fullName evidence="1">Uncharacterized protein</fullName>
    </submittedName>
</protein>
<name>A0ACC0W0Q1_9STRA</name>
<dbReference type="EMBL" id="CM047584">
    <property type="protein sequence ID" value="KAI9911566.1"/>
    <property type="molecule type" value="Genomic_DNA"/>
</dbReference>
<keyword evidence="2" id="KW-1185">Reference proteome</keyword>
<evidence type="ECO:0000313" key="2">
    <source>
        <dbReference type="Proteomes" id="UP001163321"/>
    </source>
</evidence>